<dbReference type="VEuPathDB" id="VectorBase:ACHR005665"/>
<evidence type="ECO:0000313" key="2">
    <source>
        <dbReference type="EnsemblMetazoa" id="ACHR005665-PA"/>
    </source>
</evidence>
<name>A0A182K4I0_9DIPT</name>
<dbReference type="AlphaFoldDB" id="A0A182K4I0"/>
<feature type="compositionally biased region" description="Polar residues" evidence="1">
    <location>
        <begin position="191"/>
        <end position="206"/>
    </location>
</feature>
<feature type="region of interest" description="Disordered" evidence="1">
    <location>
        <begin position="183"/>
        <end position="206"/>
    </location>
</feature>
<keyword evidence="3" id="KW-1185">Reference proteome</keyword>
<evidence type="ECO:0000256" key="1">
    <source>
        <dbReference type="SAM" id="MobiDB-lite"/>
    </source>
</evidence>
<protein>
    <submittedName>
        <fullName evidence="2">Uncharacterized protein</fullName>
    </submittedName>
</protein>
<proteinExistence type="predicted"/>
<reference evidence="2" key="2">
    <citation type="submission" date="2020-05" db="UniProtKB">
        <authorList>
            <consortium name="EnsemblMetazoa"/>
        </authorList>
    </citation>
    <scope>IDENTIFICATION</scope>
    <source>
        <strain evidence="2">ACHKN1017</strain>
    </source>
</reference>
<sequence length="206" mass="23659">MESFASTTECTPEPHNERPQNTLQCLDHTIGVIWHCFDAFREQFFTASPESIEWAVDFLQSLASSSTDELHFVIAYLRCVQALVQLVCRKSRTPREATTTSIEASLRESVSERAVEHLPGEKQAVVRHDPLPQDLIDELLRLYALLARYKEDVHEQREDTIELSQLQEIEQLLQELNDSFSATDRKEETQQELLKSGNNVTNIETE</sequence>
<dbReference type="EnsemblMetazoa" id="ACHR005665-RA">
    <property type="protein sequence ID" value="ACHR005665-PA"/>
    <property type="gene ID" value="ACHR005665"/>
</dbReference>
<reference evidence="3" key="1">
    <citation type="submission" date="2013-03" db="EMBL/GenBank/DDBJ databases">
        <title>The Genome Sequence of Anopheles christyi ACHKN1017.</title>
        <authorList>
            <consortium name="The Broad Institute Genomics Platform"/>
            <person name="Neafsey D.E."/>
            <person name="Besansky N."/>
            <person name="Walker B."/>
            <person name="Young S.K."/>
            <person name="Zeng Q."/>
            <person name="Gargeya S."/>
            <person name="Fitzgerald M."/>
            <person name="Haas B."/>
            <person name="Abouelleil A."/>
            <person name="Allen A.W."/>
            <person name="Alvarado L."/>
            <person name="Arachchi H.M."/>
            <person name="Berlin A.M."/>
            <person name="Chapman S.B."/>
            <person name="Gainer-Dewar J."/>
            <person name="Goldberg J."/>
            <person name="Griggs A."/>
            <person name="Gujja S."/>
            <person name="Hansen M."/>
            <person name="Howarth C."/>
            <person name="Imamovic A."/>
            <person name="Ireland A."/>
            <person name="Larimer J."/>
            <person name="McCowan C."/>
            <person name="Murphy C."/>
            <person name="Pearson M."/>
            <person name="Poon T.W."/>
            <person name="Priest M."/>
            <person name="Roberts A."/>
            <person name="Saif S."/>
            <person name="Shea T."/>
            <person name="Sisk P."/>
            <person name="Sykes S."/>
            <person name="Wortman J."/>
            <person name="Nusbaum C."/>
            <person name="Birren B."/>
        </authorList>
    </citation>
    <scope>NUCLEOTIDE SEQUENCE [LARGE SCALE GENOMIC DNA]</scope>
    <source>
        <strain evidence="3">ACHKN1017</strain>
    </source>
</reference>
<organism evidence="2 3">
    <name type="scientific">Anopheles christyi</name>
    <dbReference type="NCBI Taxonomy" id="43041"/>
    <lineage>
        <taxon>Eukaryota</taxon>
        <taxon>Metazoa</taxon>
        <taxon>Ecdysozoa</taxon>
        <taxon>Arthropoda</taxon>
        <taxon>Hexapoda</taxon>
        <taxon>Insecta</taxon>
        <taxon>Pterygota</taxon>
        <taxon>Neoptera</taxon>
        <taxon>Endopterygota</taxon>
        <taxon>Diptera</taxon>
        <taxon>Nematocera</taxon>
        <taxon>Culicoidea</taxon>
        <taxon>Culicidae</taxon>
        <taxon>Anophelinae</taxon>
        <taxon>Anopheles</taxon>
    </lineage>
</organism>
<accession>A0A182K4I0</accession>
<evidence type="ECO:0000313" key="3">
    <source>
        <dbReference type="Proteomes" id="UP000075881"/>
    </source>
</evidence>
<dbReference type="Proteomes" id="UP000075881">
    <property type="component" value="Unassembled WGS sequence"/>
</dbReference>